<keyword evidence="2" id="KW-1185">Reference proteome</keyword>
<name>A0A5J9TK18_9POAL</name>
<evidence type="ECO:0000313" key="2">
    <source>
        <dbReference type="Proteomes" id="UP000324897"/>
    </source>
</evidence>
<reference evidence="1 2" key="1">
    <citation type="journal article" date="2019" name="Sci. Rep.">
        <title>A high-quality genome of Eragrostis curvula grass provides insights into Poaceae evolution and supports new strategies to enhance forage quality.</title>
        <authorList>
            <person name="Carballo J."/>
            <person name="Santos B.A.C.M."/>
            <person name="Zappacosta D."/>
            <person name="Garbus I."/>
            <person name="Selva J.P."/>
            <person name="Gallo C.A."/>
            <person name="Diaz A."/>
            <person name="Albertini E."/>
            <person name="Caccamo M."/>
            <person name="Echenique V."/>
        </authorList>
    </citation>
    <scope>NUCLEOTIDE SEQUENCE [LARGE SCALE GENOMIC DNA]</scope>
    <source>
        <strain evidence="2">cv. Victoria</strain>
        <tissue evidence="1">Leaf</tissue>
    </source>
</reference>
<proteinExistence type="predicted"/>
<dbReference type="EMBL" id="RWGY01000039">
    <property type="protein sequence ID" value="TVU11258.1"/>
    <property type="molecule type" value="Genomic_DNA"/>
</dbReference>
<feature type="non-terminal residue" evidence="1">
    <location>
        <position position="138"/>
    </location>
</feature>
<sequence length="138" mass="15252">PPLVRGRVRVVVGAPVVAGVQRDLPARGARRREKRDGGRQLRVHLMTVFVYLLLPETKGVPIEQVAGVWREHWFWSRVLRPEEEGLAAGKIKSDDKHARALVGMVMSHAGIRCTVSSAARACSAVRTYSSYVQIEGPC</sequence>
<organism evidence="1 2">
    <name type="scientific">Eragrostis curvula</name>
    <name type="common">weeping love grass</name>
    <dbReference type="NCBI Taxonomy" id="38414"/>
    <lineage>
        <taxon>Eukaryota</taxon>
        <taxon>Viridiplantae</taxon>
        <taxon>Streptophyta</taxon>
        <taxon>Embryophyta</taxon>
        <taxon>Tracheophyta</taxon>
        <taxon>Spermatophyta</taxon>
        <taxon>Magnoliopsida</taxon>
        <taxon>Liliopsida</taxon>
        <taxon>Poales</taxon>
        <taxon>Poaceae</taxon>
        <taxon>PACMAD clade</taxon>
        <taxon>Chloridoideae</taxon>
        <taxon>Eragrostideae</taxon>
        <taxon>Eragrostidinae</taxon>
        <taxon>Eragrostis</taxon>
    </lineage>
</organism>
<protein>
    <submittedName>
        <fullName evidence="1">Uncharacterized protein</fullName>
    </submittedName>
</protein>
<accession>A0A5J9TK18</accession>
<dbReference type="Gramene" id="TVU11258">
    <property type="protein sequence ID" value="TVU11258"/>
    <property type="gene ID" value="EJB05_44831"/>
</dbReference>
<feature type="non-terminal residue" evidence="1">
    <location>
        <position position="1"/>
    </location>
</feature>
<evidence type="ECO:0000313" key="1">
    <source>
        <dbReference type="EMBL" id="TVU11258.1"/>
    </source>
</evidence>
<dbReference type="AlphaFoldDB" id="A0A5J9TK18"/>
<dbReference type="Proteomes" id="UP000324897">
    <property type="component" value="Chromosome 3"/>
</dbReference>
<comment type="caution">
    <text evidence="1">The sequence shown here is derived from an EMBL/GenBank/DDBJ whole genome shotgun (WGS) entry which is preliminary data.</text>
</comment>
<gene>
    <name evidence="1" type="ORF">EJB05_44831</name>
</gene>